<keyword evidence="3" id="KW-1185">Reference proteome</keyword>
<organism evidence="2 3">
    <name type="scientific">Piscirickettsia salmonis</name>
    <dbReference type="NCBI Taxonomy" id="1238"/>
    <lineage>
        <taxon>Bacteria</taxon>
        <taxon>Pseudomonadati</taxon>
        <taxon>Pseudomonadota</taxon>
        <taxon>Gammaproteobacteria</taxon>
        <taxon>Thiotrichales</taxon>
        <taxon>Piscirickettsiaceae</taxon>
        <taxon>Piscirickettsia</taxon>
    </lineage>
</organism>
<dbReference type="EMBL" id="CP038908">
    <property type="protein sequence ID" value="QGO05764.1"/>
    <property type="molecule type" value="Genomic_DNA"/>
</dbReference>
<feature type="compositionally biased region" description="Polar residues" evidence="1">
    <location>
        <begin position="248"/>
        <end position="269"/>
    </location>
</feature>
<dbReference type="InterPro" id="IPR046883">
    <property type="entry name" value="T6SS_FHA_C"/>
</dbReference>
<dbReference type="SUPFAM" id="SSF49879">
    <property type="entry name" value="SMAD/FHA domain"/>
    <property type="match status" value="1"/>
</dbReference>
<feature type="compositionally biased region" description="Low complexity" evidence="1">
    <location>
        <begin position="284"/>
        <end position="300"/>
    </location>
</feature>
<feature type="region of interest" description="Disordered" evidence="1">
    <location>
        <begin position="232"/>
        <end position="302"/>
    </location>
</feature>
<dbReference type="NCBIfam" id="TIGR03354">
    <property type="entry name" value="VI_FHA"/>
    <property type="match status" value="1"/>
</dbReference>
<dbReference type="Pfam" id="PF00498">
    <property type="entry name" value="FHA"/>
    <property type="match status" value="1"/>
</dbReference>
<dbReference type="Pfam" id="PF20232">
    <property type="entry name" value="T6SS_FHA_C"/>
    <property type="match status" value="1"/>
</dbReference>
<evidence type="ECO:0000313" key="3">
    <source>
        <dbReference type="Proteomes" id="UP000422232"/>
    </source>
</evidence>
<reference evidence="2 3" key="1">
    <citation type="submission" date="2019-04" db="EMBL/GenBank/DDBJ databases">
        <title>Complete genome sequencing of Piscirickettsia salmonis strain Psal-009.</title>
        <authorList>
            <person name="Schober I."/>
            <person name="Bunk B."/>
            <person name="Sproer C."/>
            <person name="Carril G.P."/>
            <person name="Riedel T."/>
            <person name="Flores-Herrera P.A."/>
            <person name="Nourdin-Galindo G."/>
            <person name="Marshall S.H."/>
            <person name="Overmann J."/>
        </authorList>
    </citation>
    <scope>NUCLEOTIDE SEQUENCE [LARGE SCALE GENOMIC DNA]</scope>
    <source>
        <strain evidence="2 3">Psal-009</strain>
    </source>
</reference>
<dbReference type="InterPro" id="IPR000253">
    <property type="entry name" value="FHA_dom"/>
</dbReference>
<dbReference type="InterPro" id="IPR017735">
    <property type="entry name" value="T6SS_FHA"/>
</dbReference>
<dbReference type="PROSITE" id="PS50006">
    <property type="entry name" value="FHA_DOMAIN"/>
    <property type="match status" value="1"/>
</dbReference>
<accession>A0A9Q5VIM8</accession>
<gene>
    <name evidence="2" type="ORF">Psal009_01660</name>
</gene>
<evidence type="ECO:0000256" key="1">
    <source>
        <dbReference type="SAM" id="MobiDB-lite"/>
    </source>
</evidence>
<dbReference type="CDD" id="cd00060">
    <property type="entry name" value="FHA"/>
    <property type="match status" value="1"/>
</dbReference>
<dbReference type="Gene3D" id="2.60.200.20">
    <property type="match status" value="1"/>
</dbReference>
<evidence type="ECO:0000313" key="2">
    <source>
        <dbReference type="EMBL" id="QGO05764.1"/>
    </source>
</evidence>
<name>A0A9Q5VIM8_PISSA</name>
<proteinExistence type="predicted"/>
<dbReference type="RefSeq" id="WP_016211452.1">
    <property type="nucleotide sequence ID" value="NZ_CP013762.1"/>
</dbReference>
<dbReference type="SMART" id="SM00240">
    <property type="entry name" value="FHA"/>
    <property type="match status" value="1"/>
</dbReference>
<feature type="region of interest" description="Disordered" evidence="1">
    <location>
        <begin position="174"/>
        <end position="194"/>
    </location>
</feature>
<dbReference type="Proteomes" id="UP000422232">
    <property type="component" value="Chromosome"/>
</dbReference>
<protein>
    <submittedName>
        <fullName evidence="2">Type VI secretion system FHA domain protein</fullName>
    </submittedName>
</protein>
<dbReference type="AlphaFoldDB" id="A0A9Q5VIM8"/>
<dbReference type="InterPro" id="IPR008984">
    <property type="entry name" value="SMAD_FHA_dom_sf"/>
</dbReference>
<sequence>MVLCLRVTKSPENEIGFSHYKEFSNQGGVVGRSERCDWWLPDRSNIISNQHMFIRYQDNQFYIVDNSTNGTSLGHEEKDALIPGKPYSLSEGSEIAIGEYILHVEKVINNQEKEEKNSSASATSLHSHLEGELPFLNPHAETDLERLVQNEQHEQTQTQQPHTQMFENKFNAWTNPTPAFQAKTETPPPQPARFAPFEAATLGQPQDAESSAAIDTGKRETFRSQPQKFNHFQQDTQATPAAEPTPFTGFQHQESQGHIQHPSSTTAHQTPVLKPQSTQPPPQSTLTQTTHTTNQKSATQQQFSQSNFLDSLVQRFGLSQDAIYALGEEQVTSIVMDLLEGSLEGFIELLIARAKVKNDLNVNMTMIQHEENNILKHSVHAKQAMALFLQTQSDSFLAAKPAIEDTVKDIKQHQRALFEAVKKALQSTLNAVDPLTIERQASEGKRYFFPGNKYKADCWKDYSKRFQNLQRNDGALLYEQFLDYFADTYQEKTQS</sequence>